<feature type="compositionally biased region" description="Polar residues" evidence="1">
    <location>
        <begin position="67"/>
        <end position="88"/>
    </location>
</feature>
<organism evidence="2 3">
    <name type="scientific">Plasmopara halstedii</name>
    <name type="common">Downy mildew of sunflower</name>
    <dbReference type="NCBI Taxonomy" id="4781"/>
    <lineage>
        <taxon>Eukaryota</taxon>
        <taxon>Sar</taxon>
        <taxon>Stramenopiles</taxon>
        <taxon>Oomycota</taxon>
        <taxon>Peronosporomycetes</taxon>
        <taxon>Peronosporales</taxon>
        <taxon>Peronosporaceae</taxon>
        <taxon>Plasmopara</taxon>
    </lineage>
</organism>
<proteinExistence type="predicted"/>
<dbReference type="EMBL" id="CCYD01000261">
    <property type="protein sequence ID" value="CEG37100.1"/>
    <property type="molecule type" value="Genomic_DNA"/>
</dbReference>
<evidence type="ECO:0000313" key="3">
    <source>
        <dbReference type="Proteomes" id="UP000054928"/>
    </source>
</evidence>
<protein>
    <submittedName>
        <fullName evidence="2">Uncharacterized protein</fullName>
    </submittedName>
</protein>
<reference evidence="3" key="1">
    <citation type="submission" date="2014-09" db="EMBL/GenBank/DDBJ databases">
        <authorList>
            <person name="Sharma Rahul"/>
            <person name="Thines Marco"/>
        </authorList>
    </citation>
    <scope>NUCLEOTIDE SEQUENCE [LARGE SCALE GENOMIC DNA]</scope>
</reference>
<feature type="compositionally biased region" description="Basic and acidic residues" evidence="1">
    <location>
        <begin position="57"/>
        <end position="66"/>
    </location>
</feature>
<name>A0A0P1A933_PLAHL</name>
<evidence type="ECO:0000256" key="1">
    <source>
        <dbReference type="SAM" id="MobiDB-lite"/>
    </source>
</evidence>
<accession>A0A0P1A933</accession>
<feature type="compositionally biased region" description="Polar residues" evidence="1">
    <location>
        <begin position="45"/>
        <end position="56"/>
    </location>
</feature>
<sequence>MTRIKWLVKKVIYLLKRFIGYQPPVKKNPLEAKSTESAPLLEKAPTSSTNVQSQAKTKLDSDELKQTHPSNEKVTTSETQSHAETNLASDELKRTHSLKEKVATSDVKNLIPLELDKDAKALYDKLIPAKTPYGMIKVFALRAIIPFSRKYKLVTYLQAYIKACEHTAPNRRGDKWGVEIAYSLLQRSDKLNEFAEKLVMMEKEGNEQEKAVAQRIRLGLKDVKHKNEASKKEFDKLFGRKSQIDTVV</sequence>
<dbReference type="AlphaFoldDB" id="A0A0P1A933"/>
<dbReference type="RefSeq" id="XP_024573469.1">
    <property type="nucleotide sequence ID" value="XM_024722388.1"/>
</dbReference>
<dbReference type="GeneID" id="36399613"/>
<feature type="region of interest" description="Disordered" evidence="1">
    <location>
        <begin position="25"/>
        <end position="91"/>
    </location>
</feature>
<keyword evidence="3" id="KW-1185">Reference proteome</keyword>
<evidence type="ECO:0000313" key="2">
    <source>
        <dbReference type="EMBL" id="CEG37100.1"/>
    </source>
</evidence>
<dbReference type="Proteomes" id="UP000054928">
    <property type="component" value="Unassembled WGS sequence"/>
</dbReference>